<feature type="region of interest" description="Disordered" evidence="2">
    <location>
        <begin position="572"/>
        <end position="612"/>
    </location>
</feature>
<feature type="compositionally biased region" description="Polar residues" evidence="2">
    <location>
        <begin position="396"/>
        <end position="410"/>
    </location>
</feature>
<comment type="caution">
    <text evidence="4">The sequence shown here is derived from an EMBL/GenBank/DDBJ whole genome shotgun (WGS) entry which is preliminary data.</text>
</comment>
<dbReference type="GO" id="GO:0000407">
    <property type="term" value="C:phagophore assembly site"/>
    <property type="evidence" value="ECO:0007669"/>
    <property type="project" value="TreeGrafter"/>
</dbReference>
<protein>
    <recommendedName>
        <fullName evidence="3">Autophagy-related protein 13 N-terminal domain-containing protein</fullName>
    </recommendedName>
</protein>
<dbReference type="InterPro" id="IPR040182">
    <property type="entry name" value="ATG13"/>
</dbReference>
<dbReference type="PANTHER" id="PTHR13430:SF15">
    <property type="entry name" value="AUTOPHAGY-RELATED PROTEIN 13B"/>
    <property type="match status" value="1"/>
</dbReference>
<evidence type="ECO:0000256" key="1">
    <source>
        <dbReference type="ARBA" id="ARBA00023006"/>
    </source>
</evidence>
<feature type="compositionally biased region" description="Basic and acidic residues" evidence="2">
    <location>
        <begin position="526"/>
        <end position="536"/>
    </location>
</feature>
<dbReference type="PANTHER" id="PTHR13430">
    <property type="match status" value="1"/>
</dbReference>
<sequence length="660" mass="72907">MASSHGNVHSDQARMEQIIFEFFVKSLHIILESRSPYVSSRNYSGEQIVSSPSSSSSSSSSVRPRDRWFNLALRECPAALENIDLWRQSNLEPMFIDVILVQRSLDWDPLHCSPRRDLVRNVSLKERFPNYWNSDQEEFGCEAKSEKIIERWVVQYESRKSRDSCSGSKRSSNTSLQTLYKKSILLLRSLYLTVRLLPAYKLFRDLNSSSQIRSFTLAHRVASFVEPFTRREEAEMQRFGFTPVDTSCGRLCLSVLYRSSLSDVSSEPSTSMSPQFIADYVGSPLADPLKRIPSLPVTGMVAHGSPSFSPFTRRHSWSYDLYRASPPSTSFSPSPTHSESRALVSNPSSCRLPPMSLPPHPPETPVAHNKNTSFDERWPSPTFSTSPSPSPPTHVPRSNLSKALSRTESAPVSIPAAKLANSPALPNKHILPSSPPLKGTRPSTSMASKNAGSVQTNATVEKLFSLGKDESRKLSGVRISSNSSPQISFSRSSSRMSFQDDFEDSDFACAFLVDDDEMTDPGSRPESFDQKGHPCEPLEPGGLFPLRKSQDAAVGALVRMFRRAPPLCQDFSNSVNLPQSSKPETWSNSMEEPSQISEAPAVHQPGSSSIVSSGLVTSRTTADAIEELQAFIEVKNMLLRQGGRSNSLGNHASEDAESSG</sequence>
<proteinExistence type="predicted"/>
<dbReference type="Pfam" id="PF10033">
    <property type="entry name" value="ATG13"/>
    <property type="match status" value="1"/>
</dbReference>
<dbReference type="InterPro" id="IPR036570">
    <property type="entry name" value="HORMA_dom_sf"/>
</dbReference>
<evidence type="ECO:0000313" key="5">
    <source>
        <dbReference type="Proteomes" id="UP001415857"/>
    </source>
</evidence>
<dbReference type="EMBL" id="JBBPBK010000013">
    <property type="protein sequence ID" value="KAK9272066.1"/>
    <property type="molecule type" value="Genomic_DNA"/>
</dbReference>
<dbReference type="Proteomes" id="UP001415857">
    <property type="component" value="Unassembled WGS sequence"/>
</dbReference>
<gene>
    <name evidence="4" type="ORF">L1049_002435</name>
</gene>
<feature type="compositionally biased region" description="Polar residues" evidence="2">
    <location>
        <begin position="441"/>
        <end position="454"/>
    </location>
</feature>
<dbReference type="GO" id="GO:0000423">
    <property type="term" value="P:mitophagy"/>
    <property type="evidence" value="ECO:0007669"/>
    <property type="project" value="TreeGrafter"/>
</dbReference>
<keyword evidence="5" id="KW-1185">Reference proteome</keyword>
<dbReference type="FunFam" id="3.30.900.10:FF:000008">
    <property type="entry name" value="Autophagy-related protein 13b"/>
    <property type="match status" value="1"/>
</dbReference>
<keyword evidence="1" id="KW-0072">Autophagy</keyword>
<dbReference type="GO" id="GO:0005829">
    <property type="term" value="C:cytosol"/>
    <property type="evidence" value="ECO:0007669"/>
    <property type="project" value="TreeGrafter"/>
</dbReference>
<evidence type="ECO:0000259" key="3">
    <source>
        <dbReference type="Pfam" id="PF10033"/>
    </source>
</evidence>
<evidence type="ECO:0000256" key="2">
    <source>
        <dbReference type="SAM" id="MobiDB-lite"/>
    </source>
</evidence>
<feature type="compositionally biased region" description="Pro residues" evidence="2">
    <location>
        <begin position="355"/>
        <end position="364"/>
    </location>
</feature>
<name>A0AAP0NH34_LIQFO</name>
<dbReference type="GO" id="GO:0034497">
    <property type="term" value="P:protein localization to phagophore assembly site"/>
    <property type="evidence" value="ECO:0007669"/>
    <property type="project" value="TreeGrafter"/>
</dbReference>
<feature type="compositionally biased region" description="Polar residues" evidence="2">
    <location>
        <begin position="572"/>
        <end position="597"/>
    </location>
</feature>
<dbReference type="Gene3D" id="3.30.900.10">
    <property type="entry name" value="HORMA domain"/>
    <property type="match status" value="1"/>
</dbReference>
<organism evidence="4 5">
    <name type="scientific">Liquidambar formosana</name>
    <name type="common">Formosan gum</name>
    <dbReference type="NCBI Taxonomy" id="63359"/>
    <lineage>
        <taxon>Eukaryota</taxon>
        <taxon>Viridiplantae</taxon>
        <taxon>Streptophyta</taxon>
        <taxon>Embryophyta</taxon>
        <taxon>Tracheophyta</taxon>
        <taxon>Spermatophyta</taxon>
        <taxon>Magnoliopsida</taxon>
        <taxon>eudicotyledons</taxon>
        <taxon>Gunneridae</taxon>
        <taxon>Pentapetalae</taxon>
        <taxon>Saxifragales</taxon>
        <taxon>Altingiaceae</taxon>
        <taxon>Liquidambar</taxon>
    </lineage>
</organism>
<feature type="region of interest" description="Disordered" evidence="2">
    <location>
        <begin position="518"/>
        <end position="543"/>
    </location>
</feature>
<dbReference type="AlphaFoldDB" id="A0AAP0NH34"/>
<dbReference type="GO" id="GO:0034727">
    <property type="term" value="P:piecemeal microautophagy of the nucleus"/>
    <property type="evidence" value="ECO:0007669"/>
    <property type="project" value="TreeGrafter"/>
</dbReference>
<evidence type="ECO:0000313" key="4">
    <source>
        <dbReference type="EMBL" id="KAK9272066.1"/>
    </source>
</evidence>
<feature type="compositionally biased region" description="Low complexity" evidence="2">
    <location>
        <begin position="328"/>
        <end position="337"/>
    </location>
</feature>
<feature type="domain" description="Autophagy-related protein 13 N-terminal" evidence="3">
    <location>
        <begin position="19"/>
        <end position="260"/>
    </location>
</feature>
<accession>A0AAP0NH34</accession>
<dbReference type="GO" id="GO:1990316">
    <property type="term" value="C:Atg1/ULK1 kinase complex"/>
    <property type="evidence" value="ECO:0007669"/>
    <property type="project" value="InterPro"/>
</dbReference>
<dbReference type="InterPro" id="IPR018731">
    <property type="entry name" value="Atg13_N"/>
</dbReference>
<feature type="region of interest" description="Disordered" evidence="2">
    <location>
        <begin position="328"/>
        <end position="454"/>
    </location>
</feature>
<reference evidence="4 5" key="1">
    <citation type="journal article" date="2024" name="Plant J.">
        <title>Genome sequences and population genomics reveal climatic adaptation and genomic divergence between two closely related sweetgum species.</title>
        <authorList>
            <person name="Xu W.Q."/>
            <person name="Ren C.Q."/>
            <person name="Zhang X.Y."/>
            <person name="Comes H.P."/>
            <person name="Liu X.H."/>
            <person name="Li Y.G."/>
            <person name="Kettle C.J."/>
            <person name="Jalonen R."/>
            <person name="Gaisberger H."/>
            <person name="Ma Y.Z."/>
            <person name="Qiu Y.X."/>
        </authorList>
    </citation>
    <scope>NUCLEOTIDE SEQUENCE [LARGE SCALE GENOMIC DNA]</scope>
    <source>
        <strain evidence="4">Hangzhou</strain>
    </source>
</reference>